<comment type="caution">
    <text evidence="2">The sequence shown here is derived from an EMBL/GenBank/DDBJ whole genome shotgun (WGS) entry which is preliminary data.</text>
</comment>
<dbReference type="OrthoDB" id="459505at2"/>
<dbReference type="EMBL" id="NXIB02000043">
    <property type="protein sequence ID" value="PHX55739.1"/>
    <property type="molecule type" value="Genomic_DNA"/>
</dbReference>
<evidence type="ECO:0000313" key="3">
    <source>
        <dbReference type="Proteomes" id="UP000226442"/>
    </source>
</evidence>
<dbReference type="RefSeq" id="WP_096830028.1">
    <property type="nucleotide sequence ID" value="NZ_NXIB02000043.1"/>
</dbReference>
<feature type="coiled-coil region" evidence="1">
    <location>
        <begin position="127"/>
        <end position="211"/>
    </location>
</feature>
<accession>A0A2G4F1W5</accession>
<keyword evidence="1" id="KW-0175">Coiled coil</keyword>
<evidence type="ECO:0000256" key="1">
    <source>
        <dbReference type="SAM" id="Coils"/>
    </source>
</evidence>
<keyword evidence="3" id="KW-1185">Reference proteome</keyword>
<dbReference type="AlphaFoldDB" id="A0A2G4F1W5"/>
<organism evidence="2 3">
    <name type="scientific">Tychonema bourrellyi FEM_GT703</name>
    <dbReference type="NCBI Taxonomy" id="2040638"/>
    <lineage>
        <taxon>Bacteria</taxon>
        <taxon>Bacillati</taxon>
        <taxon>Cyanobacteriota</taxon>
        <taxon>Cyanophyceae</taxon>
        <taxon>Oscillatoriophycideae</taxon>
        <taxon>Oscillatoriales</taxon>
        <taxon>Microcoleaceae</taxon>
        <taxon>Tychonema</taxon>
    </lineage>
</organism>
<protein>
    <submittedName>
        <fullName evidence="2">Uncharacterized protein</fullName>
    </submittedName>
</protein>
<sequence length="354" mass="40376">MQPNQQHDIEAITIVLQQIQESQNFREFETIKLPLELVQAGMSLWESTFYPEVLRQLAGADPETLEAWAIALSKTLNTQLEILNSWLPHLTTLPIPTTLKEKIGDRTSAINQIANDKSKLLQSAANWLQQEEKLQQSNSELQSLKEKARQLQEIQTELEGTNLDNLRAEITTHKATLEPEKQKLRSLQQQKADLDDQISALQRQQSILKEEINYWQSRQNRLETSTEDTVAELIILTQSQRERLSAALTQELATLEQQRTELAQQQKSYGEAQQQLQKAGEDFQKYQTATAEILTALKTHYLSNLGLGNLLPIDSQKVDVLLRNVQQILAEIDGELGTARRKHEEAQPKNTLVF</sequence>
<dbReference type="Proteomes" id="UP000226442">
    <property type="component" value="Unassembled WGS sequence"/>
</dbReference>
<name>A0A2G4F1W5_9CYAN</name>
<feature type="coiled-coil region" evidence="1">
    <location>
        <begin position="245"/>
        <end position="282"/>
    </location>
</feature>
<evidence type="ECO:0000313" key="2">
    <source>
        <dbReference type="EMBL" id="PHX55739.1"/>
    </source>
</evidence>
<proteinExistence type="predicted"/>
<gene>
    <name evidence="2" type="ORF">CP500_009270</name>
</gene>
<reference evidence="2" key="1">
    <citation type="submission" date="2017-10" db="EMBL/GenBank/DDBJ databases">
        <title>Draft genome sequence of the planktic cyanobacteria Tychonema bourrellyi isolated from alpine lentic freshwater.</title>
        <authorList>
            <person name="Tett A."/>
            <person name="Armanini F."/>
            <person name="Asnicar F."/>
            <person name="Boscaini A."/>
            <person name="Pasolli E."/>
            <person name="Zolfo M."/>
            <person name="Donati C."/>
            <person name="Salmaso N."/>
            <person name="Segata N."/>
        </authorList>
    </citation>
    <scope>NUCLEOTIDE SEQUENCE</scope>
    <source>
        <strain evidence="2">FEM_GT703</strain>
    </source>
</reference>